<evidence type="ECO:0000313" key="3">
    <source>
        <dbReference type="Proteomes" id="UP000001683"/>
    </source>
</evidence>
<dbReference type="InParanoid" id="B2A4W6"/>
<dbReference type="HOGENOM" id="CLU_141587_0_0_9"/>
<dbReference type="RefSeq" id="WP_012446776.1">
    <property type="nucleotide sequence ID" value="NC_010718.1"/>
</dbReference>
<dbReference type="Pfam" id="PF00903">
    <property type="entry name" value="Glyoxalase"/>
    <property type="match status" value="1"/>
</dbReference>
<reference evidence="2 3" key="2">
    <citation type="journal article" date="2011" name="J. Bacteriol.">
        <title>Complete genome sequence of the anaerobic, halophilic alkalithermophile Natranaerobius thermophilus JW/NM-WN-LF.</title>
        <authorList>
            <person name="Zhao B."/>
            <person name="Mesbah N.M."/>
            <person name="Dalin E."/>
            <person name="Goodwin L."/>
            <person name="Nolan M."/>
            <person name="Pitluck S."/>
            <person name="Chertkov O."/>
            <person name="Brettin T.S."/>
            <person name="Han J."/>
            <person name="Larimer F.W."/>
            <person name="Land M.L."/>
            <person name="Hauser L."/>
            <person name="Kyrpides N."/>
            <person name="Wiegel J."/>
        </authorList>
    </citation>
    <scope>NUCLEOTIDE SEQUENCE [LARGE SCALE GENOMIC DNA]</scope>
    <source>
        <strain evidence="3">ATCC BAA-1301 / DSM 18059 / JW/NM-WN-LF</strain>
    </source>
</reference>
<dbReference type="EMBL" id="CP001034">
    <property type="protein sequence ID" value="ACB83888.1"/>
    <property type="molecule type" value="Genomic_DNA"/>
</dbReference>
<evidence type="ECO:0000259" key="1">
    <source>
        <dbReference type="PROSITE" id="PS51819"/>
    </source>
</evidence>
<proteinExistence type="predicted"/>
<keyword evidence="2" id="KW-0223">Dioxygenase</keyword>
<dbReference type="InterPro" id="IPR037523">
    <property type="entry name" value="VOC_core"/>
</dbReference>
<dbReference type="PROSITE" id="PS51819">
    <property type="entry name" value="VOC"/>
    <property type="match status" value="1"/>
</dbReference>
<feature type="domain" description="VOC" evidence="1">
    <location>
        <begin position="2"/>
        <end position="115"/>
    </location>
</feature>
<dbReference type="InterPro" id="IPR004360">
    <property type="entry name" value="Glyas_Fos-R_dOase_dom"/>
</dbReference>
<dbReference type="SUPFAM" id="SSF54593">
    <property type="entry name" value="Glyoxalase/Bleomycin resistance protein/Dihydroxybiphenyl dioxygenase"/>
    <property type="match status" value="1"/>
</dbReference>
<dbReference type="Gene3D" id="3.10.180.10">
    <property type="entry name" value="2,3-Dihydroxybiphenyl 1,2-Dioxygenase, domain 1"/>
    <property type="match status" value="1"/>
</dbReference>
<evidence type="ECO:0000313" key="2">
    <source>
        <dbReference type="EMBL" id="ACB83888.1"/>
    </source>
</evidence>
<reference evidence="2 3" key="1">
    <citation type="submission" date="2008-04" db="EMBL/GenBank/DDBJ databases">
        <title>Complete sequence of chromosome of Natranaerobius thermophilus JW/NM-WN-LF.</title>
        <authorList>
            <consortium name="US DOE Joint Genome Institute"/>
            <person name="Copeland A."/>
            <person name="Lucas S."/>
            <person name="Lapidus A."/>
            <person name="Glavina del Rio T."/>
            <person name="Dalin E."/>
            <person name="Tice H."/>
            <person name="Bruce D."/>
            <person name="Goodwin L."/>
            <person name="Pitluck S."/>
            <person name="Chertkov O."/>
            <person name="Brettin T."/>
            <person name="Detter J.C."/>
            <person name="Han C."/>
            <person name="Kuske C.R."/>
            <person name="Schmutz J."/>
            <person name="Larimer F."/>
            <person name="Land M."/>
            <person name="Hauser L."/>
            <person name="Kyrpides N."/>
            <person name="Lykidis A."/>
            <person name="Mesbah N.M."/>
            <person name="Wiegel J."/>
        </authorList>
    </citation>
    <scope>NUCLEOTIDE SEQUENCE [LARGE SCALE GENOMIC DNA]</scope>
    <source>
        <strain evidence="3">ATCC BAA-1301 / DSM 18059 / JW/NM-WN-LF</strain>
    </source>
</reference>
<accession>B2A4W6</accession>
<dbReference type="OrthoDB" id="9812656at2"/>
<protein>
    <submittedName>
        <fullName evidence="2">Glyoxalase/bleomycin resistance protein/dioxygenase</fullName>
    </submittedName>
</protein>
<sequence>MWSGSVIFLGTNDLEKVHDFYHNVLQLPLFKDQGACRIYEIPGGGMIGFCTHMEVKSEGKAPIITLLTEEVDRAYGSLIDNGYQPFNKPKTNPDFKIYHFFSEDPNGYSLEIQKFLD</sequence>
<dbReference type="KEGG" id="nth:Nther_0290"/>
<keyword evidence="2" id="KW-0560">Oxidoreductase</keyword>
<dbReference type="AlphaFoldDB" id="B2A4W6"/>
<dbReference type="STRING" id="457570.Nther_0290"/>
<keyword evidence="3" id="KW-1185">Reference proteome</keyword>
<organism evidence="2 3">
    <name type="scientific">Natranaerobius thermophilus (strain ATCC BAA-1301 / DSM 18059 / JW/NM-WN-LF)</name>
    <dbReference type="NCBI Taxonomy" id="457570"/>
    <lineage>
        <taxon>Bacteria</taxon>
        <taxon>Bacillati</taxon>
        <taxon>Bacillota</taxon>
        <taxon>Clostridia</taxon>
        <taxon>Natranaerobiales</taxon>
        <taxon>Natranaerobiaceae</taxon>
        <taxon>Natranaerobius</taxon>
    </lineage>
</organism>
<dbReference type="InterPro" id="IPR029068">
    <property type="entry name" value="Glyas_Bleomycin-R_OHBP_Dase"/>
</dbReference>
<gene>
    <name evidence="2" type="ordered locus">Nther_0290</name>
</gene>
<name>B2A4W6_NATTJ</name>
<dbReference type="eggNOG" id="COG0346">
    <property type="taxonomic scope" value="Bacteria"/>
</dbReference>
<dbReference type="Proteomes" id="UP000001683">
    <property type="component" value="Chromosome"/>
</dbReference>
<dbReference type="GO" id="GO:0051213">
    <property type="term" value="F:dioxygenase activity"/>
    <property type="evidence" value="ECO:0007669"/>
    <property type="project" value="UniProtKB-KW"/>
</dbReference>